<dbReference type="Gene3D" id="2.70.70.10">
    <property type="entry name" value="Glucose Permease (Domain IIA)"/>
    <property type="match status" value="1"/>
</dbReference>
<dbReference type="CDD" id="cd12797">
    <property type="entry name" value="M23_peptidase"/>
    <property type="match status" value="1"/>
</dbReference>
<dbReference type="Pfam" id="PF01551">
    <property type="entry name" value="Peptidase_M23"/>
    <property type="match status" value="1"/>
</dbReference>
<sequence>MHAGTFRSTALTISYRKRTSRYLVIAAVVATTILAGCASRSTKAPVTDMSAGPVTPTTGGTYVVRPGDTLYKIAQANGMELATLTRLNNITDPSQLRVGQVLRLDASGPAPAPSTNTGVAKPIPVTPVAPAEPVATQRASDATVISWGWPASGKIIQSFNANTKGIDIAGAVGESVHAAADGKVMYAGNGVRGLGNLVLLGHSNGFITAYAHNQSLLVKTGEQIKKGSKIAAIGQTDTTSPRLHFEIRRRGTPVDPMAYLPPR</sequence>
<gene>
    <name evidence="3" type="ORF">CR155_08225</name>
</gene>
<evidence type="ECO:0000313" key="3">
    <source>
        <dbReference type="EMBL" id="PLC54103.1"/>
    </source>
</evidence>
<evidence type="ECO:0000313" key="4">
    <source>
        <dbReference type="Proteomes" id="UP000234328"/>
    </source>
</evidence>
<dbReference type="EMBL" id="PDNV01000005">
    <property type="protein sequence ID" value="PLC54103.1"/>
    <property type="molecule type" value="Genomic_DNA"/>
</dbReference>
<proteinExistence type="inferred from homology"/>
<dbReference type="SMART" id="SM00257">
    <property type="entry name" value="LysM"/>
    <property type="match status" value="1"/>
</dbReference>
<dbReference type="PANTHER" id="PTHR21666:SF263">
    <property type="entry name" value="MUREIN HYDROLASE ACTIVATOR NLPD"/>
    <property type="match status" value="1"/>
</dbReference>
<dbReference type="Proteomes" id="UP000234328">
    <property type="component" value="Unassembled WGS sequence"/>
</dbReference>
<dbReference type="AlphaFoldDB" id="A0A2N4UGG0"/>
<dbReference type="RefSeq" id="WP_102069538.1">
    <property type="nucleotide sequence ID" value="NZ_PDNV01000005.1"/>
</dbReference>
<dbReference type="InterPro" id="IPR018392">
    <property type="entry name" value="LysM"/>
</dbReference>
<dbReference type="PROSITE" id="PS51782">
    <property type="entry name" value="LYSM"/>
    <property type="match status" value="1"/>
</dbReference>
<dbReference type="OrthoDB" id="9795421at2"/>
<dbReference type="CDD" id="cd00118">
    <property type="entry name" value="LysM"/>
    <property type="match status" value="1"/>
</dbReference>
<dbReference type="InterPro" id="IPR036779">
    <property type="entry name" value="LysM_dom_sf"/>
</dbReference>
<name>A0A2N4UGG0_9BURK</name>
<dbReference type="PANTHER" id="PTHR21666">
    <property type="entry name" value="PEPTIDASE-RELATED"/>
    <property type="match status" value="1"/>
</dbReference>
<dbReference type="InterPro" id="IPR050570">
    <property type="entry name" value="Cell_wall_metabolism_enzyme"/>
</dbReference>
<keyword evidence="4" id="KW-1185">Reference proteome</keyword>
<dbReference type="SUPFAM" id="SSF51261">
    <property type="entry name" value="Duplicated hybrid motif"/>
    <property type="match status" value="1"/>
</dbReference>
<dbReference type="Pfam" id="PF01476">
    <property type="entry name" value="LysM"/>
    <property type="match status" value="1"/>
</dbReference>
<dbReference type="InterPro" id="IPR016047">
    <property type="entry name" value="M23ase_b-sheet_dom"/>
</dbReference>
<dbReference type="InterPro" id="IPR011055">
    <property type="entry name" value="Dup_hybrid_motif"/>
</dbReference>
<comment type="similarity">
    <text evidence="1">Belongs to the E.coli NlpD/Haemophilus LppB family.</text>
</comment>
<evidence type="ECO:0000256" key="1">
    <source>
        <dbReference type="ARBA" id="ARBA00038420"/>
    </source>
</evidence>
<protein>
    <submittedName>
        <fullName evidence="3">Peptidase</fullName>
    </submittedName>
</protein>
<dbReference type="Gene3D" id="3.10.350.10">
    <property type="entry name" value="LysM domain"/>
    <property type="match status" value="1"/>
</dbReference>
<dbReference type="GO" id="GO:0004222">
    <property type="term" value="F:metalloendopeptidase activity"/>
    <property type="evidence" value="ECO:0007669"/>
    <property type="project" value="TreeGrafter"/>
</dbReference>
<feature type="domain" description="LysM" evidence="2">
    <location>
        <begin position="60"/>
        <end position="104"/>
    </location>
</feature>
<organism evidence="3 4">
    <name type="scientific">Pollutimonas nitritireducens</name>
    <dbReference type="NCBI Taxonomy" id="2045209"/>
    <lineage>
        <taxon>Bacteria</taxon>
        <taxon>Pseudomonadati</taxon>
        <taxon>Pseudomonadota</taxon>
        <taxon>Betaproteobacteria</taxon>
        <taxon>Burkholderiales</taxon>
        <taxon>Alcaligenaceae</taxon>
        <taxon>Pollutimonas</taxon>
    </lineage>
</organism>
<comment type="caution">
    <text evidence="3">The sequence shown here is derived from an EMBL/GenBank/DDBJ whole genome shotgun (WGS) entry which is preliminary data.</text>
</comment>
<reference evidence="3 4" key="1">
    <citation type="submission" date="2017-10" db="EMBL/GenBank/DDBJ databases">
        <title>Two draft genome sequences of Pusillimonas sp. strains isolated from a nitrate- and radionuclide-contaminated groundwater in Russia.</title>
        <authorList>
            <person name="Grouzdev D.S."/>
            <person name="Tourova T.P."/>
            <person name="Goeva M.A."/>
            <person name="Babich T.L."/>
            <person name="Sokolova D.S."/>
            <person name="Abdullin R."/>
            <person name="Poltaraus A.B."/>
            <person name="Toshchakov S.V."/>
            <person name="Nazina T.N."/>
        </authorList>
    </citation>
    <scope>NUCLEOTIDE SEQUENCE [LARGE SCALE GENOMIC DNA]</scope>
    <source>
        <strain evidence="3 4">JR1/69-2-13</strain>
    </source>
</reference>
<evidence type="ECO:0000259" key="2">
    <source>
        <dbReference type="PROSITE" id="PS51782"/>
    </source>
</evidence>
<accession>A0A2N4UGG0</accession>